<accession>A0AAV7WQU5</accession>
<comment type="caution">
    <text evidence="2">The sequence shown here is derived from an EMBL/GenBank/DDBJ whole genome shotgun (WGS) entry which is preliminary data.</text>
</comment>
<gene>
    <name evidence="2" type="ORF">NDU88_002901</name>
</gene>
<evidence type="ECO:0000256" key="1">
    <source>
        <dbReference type="SAM" id="MobiDB-lite"/>
    </source>
</evidence>
<dbReference type="AlphaFoldDB" id="A0AAV7WQU5"/>
<protein>
    <submittedName>
        <fullName evidence="2">Uncharacterized protein</fullName>
    </submittedName>
</protein>
<evidence type="ECO:0000313" key="2">
    <source>
        <dbReference type="EMBL" id="KAJ1215292.1"/>
    </source>
</evidence>
<dbReference type="Proteomes" id="UP001066276">
    <property type="component" value="Chromosome 1_1"/>
</dbReference>
<evidence type="ECO:0000313" key="3">
    <source>
        <dbReference type="Proteomes" id="UP001066276"/>
    </source>
</evidence>
<proteinExistence type="predicted"/>
<dbReference type="EMBL" id="JANPWB010000001">
    <property type="protein sequence ID" value="KAJ1215292.1"/>
    <property type="molecule type" value="Genomic_DNA"/>
</dbReference>
<organism evidence="2 3">
    <name type="scientific">Pleurodeles waltl</name>
    <name type="common">Iberian ribbed newt</name>
    <dbReference type="NCBI Taxonomy" id="8319"/>
    <lineage>
        <taxon>Eukaryota</taxon>
        <taxon>Metazoa</taxon>
        <taxon>Chordata</taxon>
        <taxon>Craniata</taxon>
        <taxon>Vertebrata</taxon>
        <taxon>Euteleostomi</taxon>
        <taxon>Amphibia</taxon>
        <taxon>Batrachia</taxon>
        <taxon>Caudata</taxon>
        <taxon>Salamandroidea</taxon>
        <taxon>Salamandridae</taxon>
        <taxon>Pleurodelinae</taxon>
        <taxon>Pleurodeles</taxon>
    </lineage>
</organism>
<keyword evidence="3" id="KW-1185">Reference proteome</keyword>
<feature type="region of interest" description="Disordered" evidence="1">
    <location>
        <begin position="1"/>
        <end position="25"/>
    </location>
</feature>
<sequence length="205" mass="23483">MEECSTIGPIEHKPATDPTLSNDNEHEIVQDNSTPIGKQAATLTDGREVVTTLEQLATVERGEAVIEGAVNKKQPPLTDQPVPVDRRRIAWYKETEVPSYTDNDAPKRYETYNIKVTTSPVTRHQYQELLTQGHSNQPNGMEQEGIQEDYLRESNPSEKRDDWKFIEEFPACTDAMEIAQWDAWSRDHRQQIFAHNVQSEHLIIN</sequence>
<name>A0AAV7WQU5_PLEWA</name>
<reference evidence="2" key="1">
    <citation type="journal article" date="2022" name="bioRxiv">
        <title>Sequencing and chromosome-scale assembly of the giantPleurodeles waltlgenome.</title>
        <authorList>
            <person name="Brown T."/>
            <person name="Elewa A."/>
            <person name="Iarovenko S."/>
            <person name="Subramanian E."/>
            <person name="Araus A.J."/>
            <person name="Petzold A."/>
            <person name="Susuki M."/>
            <person name="Suzuki K.-i.T."/>
            <person name="Hayashi T."/>
            <person name="Toyoda A."/>
            <person name="Oliveira C."/>
            <person name="Osipova E."/>
            <person name="Leigh N.D."/>
            <person name="Simon A."/>
            <person name="Yun M.H."/>
        </authorList>
    </citation>
    <scope>NUCLEOTIDE SEQUENCE</scope>
    <source>
        <strain evidence="2">20211129_DDA</strain>
        <tissue evidence="2">Liver</tissue>
    </source>
</reference>